<dbReference type="NCBIfam" id="TIGR04256">
    <property type="entry name" value="GxxExxY"/>
    <property type="match status" value="1"/>
</dbReference>
<dbReference type="Proteomes" id="UP001500738">
    <property type="component" value="Unassembled WGS sequence"/>
</dbReference>
<keyword evidence="2" id="KW-1185">Reference proteome</keyword>
<sequence>MARHIDQISHDLIGVAMRLHTEIGPGLLESVYETLLAGRLATMGYKVERQRPIGIVFDGIEFSEVARVDLLIDERLVVEIKSVEKLHPVHAKQVLTYLRLLRMPVGLLINFGEMTLKQGIRRLVIDHKDSAFSALSARNSHGADVPFGEANMKE</sequence>
<reference evidence="1 2" key="1">
    <citation type="journal article" date="2019" name="Int. J. Syst. Evol. Microbiol.">
        <title>The Global Catalogue of Microorganisms (GCM) 10K type strain sequencing project: providing services to taxonomists for standard genome sequencing and annotation.</title>
        <authorList>
            <consortium name="The Broad Institute Genomics Platform"/>
            <consortium name="The Broad Institute Genome Sequencing Center for Infectious Disease"/>
            <person name="Wu L."/>
            <person name="Ma J."/>
        </authorList>
    </citation>
    <scope>NUCLEOTIDE SEQUENCE [LARGE SCALE GENOMIC DNA]</scope>
    <source>
        <strain evidence="1 2">JCM 15910</strain>
    </source>
</reference>
<dbReference type="EMBL" id="BAAAFE010000009">
    <property type="protein sequence ID" value="GAA0865981.1"/>
    <property type="molecule type" value="Genomic_DNA"/>
</dbReference>
<accession>A0ABN1M9R9</accession>
<evidence type="ECO:0000313" key="2">
    <source>
        <dbReference type="Proteomes" id="UP001500738"/>
    </source>
</evidence>
<evidence type="ECO:0000313" key="1">
    <source>
        <dbReference type="EMBL" id="GAA0865981.1"/>
    </source>
</evidence>
<dbReference type="Pfam" id="PF13366">
    <property type="entry name" value="PDDEXK_3"/>
    <property type="match status" value="1"/>
</dbReference>
<comment type="caution">
    <text evidence="1">The sequence shown here is derived from an EMBL/GenBank/DDBJ whole genome shotgun (WGS) entry which is preliminary data.</text>
</comment>
<protein>
    <submittedName>
        <fullName evidence="1">GxxExxY protein</fullName>
    </submittedName>
</protein>
<gene>
    <name evidence="1" type="ORF">GCM10009115_26690</name>
</gene>
<organism evidence="1 2">
    <name type="scientific">Sphingopyxis soli</name>
    <dbReference type="NCBI Taxonomy" id="592051"/>
    <lineage>
        <taxon>Bacteria</taxon>
        <taxon>Pseudomonadati</taxon>
        <taxon>Pseudomonadota</taxon>
        <taxon>Alphaproteobacteria</taxon>
        <taxon>Sphingomonadales</taxon>
        <taxon>Sphingomonadaceae</taxon>
        <taxon>Sphingopyxis</taxon>
    </lineage>
</organism>
<dbReference type="RefSeq" id="WP_215356073.1">
    <property type="nucleotide sequence ID" value="NZ_BAAAFE010000009.1"/>
</dbReference>
<proteinExistence type="predicted"/>
<dbReference type="InterPro" id="IPR026350">
    <property type="entry name" value="GxxExxY"/>
</dbReference>
<name>A0ABN1M9R9_9SPHN</name>